<evidence type="ECO:0000313" key="1">
    <source>
        <dbReference type="EMBL" id="MFD1203286.1"/>
    </source>
</evidence>
<dbReference type="EMBL" id="JBHTLY010000010">
    <property type="protein sequence ID" value="MFD1203286.1"/>
    <property type="molecule type" value="Genomic_DNA"/>
</dbReference>
<gene>
    <name evidence="1" type="ORF">ACFQ3U_15420</name>
</gene>
<accession>A0ABW3TRC2</accession>
<dbReference type="RefSeq" id="WP_343962210.1">
    <property type="nucleotide sequence ID" value="NZ_BAAAKZ010000015.1"/>
</dbReference>
<sequence length="229" mass="24941">MKRIRQLWWRVCDYAYAGVWQLRATLTRLRPESLLAGELRPVLVLPGVYEPWAFMLPLMRELHRAGHPVHVVTALGRNRRPVEDAARAVGDYLARAGLTDVVIVAHSKGGLIGKQVMAFGASAPRIRAMLAIATPFAGSRYASFMLNRTLRAFSPRNAALVALGRSQAVNSRIVSLFPAFDPHIPEGSELAGAANVRVPTPGHFRVLGDERARAVALRVAAGELPPFAG</sequence>
<dbReference type="SUPFAM" id="SSF53474">
    <property type="entry name" value="alpha/beta-Hydrolases"/>
    <property type="match status" value="1"/>
</dbReference>
<comment type="caution">
    <text evidence="1">The sequence shown here is derived from an EMBL/GenBank/DDBJ whole genome shotgun (WGS) entry which is preliminary data.</text>
</comment>
<protein>
    <submittedName>
        <fullName evidence="1">Esterase/lipase family protein</fullName>
    </submittedName>
</protein>
<dbReference type="InterPro" id="IPR029058">
    <property type="entry name" value="AB_hydrolase_fold"/>
</dbReference>
<evidence type="ECO:0000313" key="2">
    <source>
        <dbReference type="Proteomes" id="UP001597181"/>
    </source>
</evidence>
<proteinExistence type="predicted"/>
<dbReference type="Gene3D" id="3.40.50.1820">
    <property type="entry name" value="alpha/beta hydrolase"/>
    <property type="match status" value="1"/>
</dbReference>
<organism evidence="1 2">
    <name type="scientific">Leucobacter albus</name>
    <dbReference type="NCBI Taxonomy" id="272210"/>
    <lineage>
        <taxon>Bacteria</taxon>
        <taxon>Bacillati</taxon>
        <taxon>Actinomycetota</taxon>
        <taxon>Actinomycetes</taxon>
        <taxon>Micrococcales</taxon>
        <taxon>Microbacteriaceae</taxon>
        <taxon>Leucobacter</taxon>
    </lineage>
</organism>
<reference evidence="2" key="1">
    <citation type="journal article" date="2019" name="Int. J. Syst. Evol. Microbiol.">
        <title>The Global Catalogue of Microorganisms (GCM) 10K type strain sequencing project: providing services to taxonomists for standard genome sequencing and annotation.</title>
        <authorList>
            <consortium name="The Broad Institute Genomics Platform"/>
            <consortium name="The Broad Institute Genome Sequencing Center for Infectious Disease"/>
            <person name="Wu L."/>
            <person name="Ma J."/>
        </authorList>
    </citation>
    <scope>NUCLEOTIDE SEQUENCE [LARGE SCALE GENOMIC DNA]</scope>
    <source>
        <strain evidence="2">CCUG 50213</strain>
    </source>
</reference>
<dbReference type="Proteomes" id="UP001597181">
    <property type="component" value="Unassembled WGS sequence"/>
</dbReference>
<name>A0ABW3TRC2_9MICO</name>
<keyword evidence="2" id="KW-1185">Reference proteome</keyword>